<proteinExistence type="predicted"/>
<evidence type="ECO:0000313" key="2">
    <source>
        <dbReference type="EMBL" id="ROQ27443.1"/>
    </source>
</evidence>
<dbReference type="InterPro" id="IPR032710">
    <property type="entry name" value="NTF2-like_dom_sf"/>
</dbReference>
<evidence type="ECO:0000313" key="3">
    <source>
        <dbReference type="Proteomes" id="UP000268033"/>
    </source>
</evidence>
<keyword evidence="3" id="KW-1185">Reference proteome</keyword>
<protein>
    <submittedName>
        <fullName evidence="2">SnoaL-like protein</fullName>
    </submittedName>
</protein>
<sequence length="142" mass="15752">MDAALTRFLETYQRLDKHNLASLGDIYAKGVLFEDPAHRLQGLAALQGYFASLYENVSAVQFAYAAPWLHGEKAQVQWTMTLTHPRLAGGRPVAVEGVSLLRFAGSGKVEHHRDYFDLGAMLYEQLPLLGPVVKAVKRRLAS</sequence>
<dbReference type="Proteomes" id="UP000268033">
    <property type="component" value="Unassembled WGS sequence"/>
</dbReference>
<feature type="domain" description="SnoaL-like" evidence="1">
    <location>
        <begin position="11"/>
        <end position="111"/>
    </location>
</feature>
<comment type="caution">
    <text evidence="2">The sequence shown here is derived from an EMBL/GenBank/DDBJ whole genome shotgun (WGS) entry which is preliminary data.</text>
</comment>
<dbReference type="InterPro" id="IPR037401">
    <property type="entry name" value="SnoaL-like"/>
</dbReference>
<dbReference type="AlphaFoldDB" id="A0A3N1PFS8"/>
<accession>A0A3N1PFS8</accession>
<organism evidence="2 3">
    <name type="scientific">Gallaecimonas pentaromativorans</name>
    <dbReference type="NCBI Taxonomy" id="584787"/>
    <lineage>
        <taxon>Bacteria</taxon>
        <taxon>Pseudomonadati</taxon>
        <taxon>Pseudomonadota</taxon>
        <taxon>Gammaproteobacteria</taxon>
        <taxon>Enterobacterales</taxon>
        <taxon>Gallaecimonadaceae</taxon>
        <taxon>Gallaecimonas</taxon>
    </lineage>
</organism>
<dbReference type="SUPFAM" id="SSF54427">
    <property type="entry name" value="NTF2-like"/>
    <property type="match status" value="1"/>
</dbReference>
<dbReference type="Gene3D" id="3.10.450.50">
    <property type="match status" value="1"/>
</dbReference>
<dbReference type="RefSeq" id="WP_123421306.1">
    <property type="nucleotide sequence ID" value="NZ_JBLXEP010000006.1"/>
</dbReference>
<dbReference type="Pfam" id="PF12680">
    <property type="entry name" value="SnoaL_2"/>
    <property type="match status" value="1"/>
</dbReference>
<dbReference type="EMBL" id="RJUL01000004">
    <property type="protein sequence ID" value="ROQ27443.1"/>
    <property type="molecule type" value="Genomic_DNA"/>
</dbReference>
<dbReference type="STRING" id="584787.GCA_001247655_02532"/>
<reference evidence="2 3" key="1">
    <citation type="submission" date="2018-11" db="EMBL/GenBank/DDBJ databases">
        <title>Genomic Encyclopedia of Type Strains, Phase IV (KMG-IV): sequencing the most valuable type-strain genomes for metagenomic binning, comparative biology and taxonomic classification.</title>
        <authorList>
            <person name="Goeker M."/>
        </authorList>
    </citation>
    <scope>NUCLEOTIDE SEQUENCE [LARGE SCALE GENOMIC DNA]</scope>
    <source>
        <strain evidence="2 3">DSM 21945</strain>
    </source>
</reference>
<evidence type="ECO:0000259" key="1">
    <source>
        <dbReference type="Pfam" id="PF12680"/>
    </source>
</evidence>
<gene>
    <name evidence="2" type="ORF">EDC28_10493</name>
</gene>
<name>A0A3N1PFS8_9GAMM</name>